<keyword evidence="2" id="KW-1185">Reference proteome</keyword>
<dbReference type="VEuPathDB" id="FungiDB:TRICI_001494"/>
<accession>A0A642V962</accession>
<evidence type="ECO:0008006" key="3">
    <source>
        <dbReference type="Google" id="ProtNLM"/>
    </source>
</evidence>
<dbReference type="OrthoDB" id="5584028at2759"/>
<organism evidence="1 2">
    <name type="scientific">Trichomonascus ciferrii</name>
    <dbReference type="NCBI Taxonomy" id="44093"/>
    <lineage>
        <taxon>Eukaryota</taxon>
        <taxon>Fungi</taxon>
        <taxon>Dikarya</taxon>
        <taxon>Ascomycota</taxon>
        <taxon>Saccharomycotina</taxon>
        <taxon>Dipodascomycetes</taxon>
        <taxon>Dipodascales</taxon>
        <taxon>Trichomonascaceae</taxon>
        <taxon>Trichomonascus</taxon>
        <taxon>Trichomonascus ciferrii complex</taxon>
    </lineage>
</organism>
<sequence>MSDGHVEKNGKKILEDEGVQQLVELNKGQRLNLAPVVRVTLAGSIGGLYGLATGFYNGFTRSALQYLAENAHRMPSTKGGWYFYHKRKNYVVLKVGMVQGFKQMVRFGAIASTYFGIEAYIDRIRGTIDFGSSMLAAGTVGLGYGLTAGLSRKQTIRSARSFMIFGGIVGFLQDVIRYKKGNDVWYVRRLQRQTPASI</sequence>
<proteinExistence type="predicted"/>
<name>A0A642V962_9ASCO</name>
<dbReference type="EMBL" id="SWFS01000106">
    <property type="protein sequence ID" value="KAA8916351.1"/>
    <property type="molecule type" value="Genomic_DNA"/>
</dbReference>
<evidence type="ECO:0000313" key="2">
    <source>
        <dbReference type="Proteomes" id="UP000761534"/>
    </source>
</evidence>
<dbReference type="PANTHER" id="PTHR37852:SF1">
    <property type="entry name" value="HIG1 DOMAIN-CONTAINING PROTEIN"/>
    <property type="match status" value="1"/>
</dbReference>
<dbReference type="AlphaFoldDB" id="A0A642V962"/>
<evidence type="ECO:0000313" key="1">
    <source>
        <dbReference type="EMBL" id="KAA8916351.1"/>
    </source>
</evidence>
<gene>
    <name evidence="1" type="ORF">TRICI_001494</name>
</gene>
<comment type="caution">
    <text evidence="1">The sequence shown here is derived from an EMBL/GenBank/DDBJ whole genome shotgun (WGS) entry which is preliminary data.</text>
</comment>
<reference evidence="1" key="1">
    <citation type="journal article" date="2019" name="G3 (Bethesda)">
        <title>Genome Assemblies of Two Rare Opportunistic Yeast Pathogens: Diutina rugosa (syn. Candida rugosa) and Trichomonascus ciferrii (syn. Candida ciferrii).</title>
        <authorList>
            <person name="Mixao V."/>
            <person name="Saus E."/>
            <person name="Hansen A.P."/>
            <person name="Lass-Florl C."/>
            <person name="Gabaldon T."/>
        </authorList>
    </citation>
    <scope>NUCLEOTIDE SEQUENCE</scope>
    <source>
        <strain evidence="1">CBS 4856</strain>
    </source>
</reference>
<dbReference type="Proteomes" id="UP000761534">
    <property type="component" value="Unassembled WGS sequence"/>
</dbReference>
<protein>
    <recommendedName>
        <fullName evidence="3">Mitochondrial import inner membrane translocase subunit TIM22</fullName>
    </recommendedName>
</protein>
<dbReference type="PANTHER" id="PTHR37852">
    <property type="entry name" value="YALI0B21208P"/>
    <property type="match status" value="1"/>
</dbReference>